<feature type="compositionally biased region" description="Basic and acidic residues" evidence="1">
    <location>
        <begin position="119"/>
        <end position="129"/>
    </location>
</feature>
<evidence type="ECO:0000313" key="3">
    <source>
        <dbReference type="Proteomes" id="UP000562929"/>
    </source>
</evidence>
<feature type="compositionally biased region" description="Basic and acidic residues" evidence="1">
    <location>
        <begin position="301"/>
        <end position="315"/>
    </location>
</feature>
<dbReference type="AlphaFoldDB" id="A0A8H4Q0A2"/>
<proteinExistence type="predicted"/>
<keyword evidence="3" id="KW-1185">Reference proteome</keyword>
<gene>
    <name evidence="2" type="ORF">GQ602_007403</name>
</gene>
<evidence type="ECO:0000256" key="1">
    <source>
        <dbReference type="SAM" id="MobiDB-lite"/>
    </source>
</evidence>
<evidence type="ECO:0000313" key="2">
    <source>
        <dbReference type="EMBL" id="KAF4580482.1"/>
    </source>
</evidence>
<dbReference type="Proteomes" id="UP000562929">
    <property type="component" value="Unassembled WGS sequence"/>
</dbReference>
<reference evidence="2 3" key="1">
    <citation type="journal article" date="2020" name="G3 (Bethesda)">
        <title>Genetic Underpinnings of Host Manipulation by Ophiocordyceps as Revealed by Comparative Transcriptomics.</title>
        <authorList>
            <person name="Will I."/>
            <person name="Das B."/>
            <person name="Trinh T."/>
            <person name="Brachmann A."/>
            <person name="Ohm R.A."/>
            <person name="de Bekker C."/>
        </authorList>
    </citation>
    <scope>NUCLEOTIDE SEQUENCE [LARGE SCALE GENOMIC DNA]</scope>
    <source>
        <strain evidence="2 3">EC05</strain>
    </source>
</reference>
<accession>A0A8H4Q0A2</accession>
<organism evidence="2 3">
    <name type="scientific">Ophiocordyceps camponoti-floridani</name>
    <dbReference type="NCBI Taxonomy" id="2030778"/>
    <lineage>
        <taxon>Eukaryota</taxon>
        <taxon>Fungi</taxon>
        <taxon>Dikarya</taxon>
        <taxon>Ascomycota</taxon>
        <taxon>Pezizomycotina</taxon>
        <taxon>Sordariomycetes</taxon>
        <taxon>Hypocreomycetidae</taxon>
        <taxon>Hypocreales</taxon>
        <taxon>Ophiocordycipitaceae</taxon>
        <taxon>Ophiocordyceps</taxon>
    </lineage>
</organism>
<feature type="region of interest" description="Disordered" evidence="1">
    <location>
        <begin position="1"/>
        <end position="269"/>
    </location>
</feature>
<protein>
    <submittedName>
        <fullName evidence="2">Uncharacterized protein</fullName>
    </submittedName>
</protein>
<feature type="region of interest" description="Disordered" evidence="1">
    <location>
        <begin position="294"/>
        <end position="325"/>
    </location>
</feature>
<name>A0A8H4Q0A2_9HYPO</name>
<sequence length="325" mass="33785">MRGVVGEGRTGPPGTATGGRVLGDAGRPATLRPWVPAYPASVGVAYPAPPEPPTLHLETEGGGGEGAFCMGGEHPRPEPHTLAGTSDENPDRPGQSWSPGRETAPRLYEGSGRGGQDGPPRDGHRREGAGDAGRPATLRPWVPAYPASVGVAYPAPPEPPTLHLETEGGGGEGAFCMGGEHPRPKPHTLAGTSGENPDRPGQSWSPGRKTAPRLYEGSGRGRAGQAPTGDHHVPYPALPSLPRVAILPRPRRSVGGAAPRPVATIRPRAPEALARGGREWAVPPRTPKVETLWAVGGSPHHRPEIHQGQPRDAHAPGRRVAGSPY</sequence>
<dbReference type="EMBL" id="JAACLJ010000010">
    <property type="protein sequence ID" value="KAF4580482.1"/>
    <property type="molecule type" value="Genomic_DNA"/>
</dbReference>
<feature type="compositionally biased region" description="Gly residues" evidence="1">
    <location>
        <begin position="1"/>
        <end position="21"/>
    </location>
</feature>
<comment type="caution">
    <text evidence="2">The sequence shown here is derived from an EMBL/GenBank/DDBJ whole genome shotgun (WGS) entry which is preliminary data.</text>
</comment>